<organism evidence="1 2">
    <name type="scientific">Kwoniella dendrophila CBS 6074</name>
    <dbReference type="NCBI Taxonomy" id="1295534"/>
    <lineage>
        <taxon>Eukaryota</taxon>
        <taxon>Fungi</taxon>
        <taxon>Dikarya</taxon>
        <taxon>Basidiomycota</taxon>
        <taxon>Agaricomycotina</taxon>
        <taxon>Tremellomycetes</taxon>
        <taxon>Tremellales</taxon>
        <taxon>Cryptococcaceae</taxon>
        <taxon>Kwoniella</taxon>
    </lineage>
</organism>
<dbReference type="GeneID" id="91098422"/>
<keyword evidence="2" id="KW-1185">Reference proteome</keyword>
<dbReference type="RefSeq" id="XP_066079557.1">
    <property type="nucleotide sequence ID" value="XM_066223460.1"/>
</dbReference>
<proteinExistence type="predicted"/>
<gene>
    <name evidence="1" type="ORF">L201_007754</name>
</gene>
<evidence type="ECO:0000313" key="1">
    <source>
        <dbReference type="EMBL" id="WWC92795.1"/>
    </source>
</evidence>
<dbReference type="InterPro" id="IPR011989">
    <property type="entry name" value="ARM-like"/>
</dbReference>
<name>A0AAX4K7K3_9TREE</name>
<protein>
    <submittedName>
        <fullName evidence="1">Exportin-T</fullName>
    </submittedName>
</protein>
<accession>A0AAX4K7K3</accession>
<sequence>MASSQSPHLTNIPQAVRIAAGIDPNANAELKQQAIDYLTKVKELCQETWQDCLALYLQGAGAPGPSNPGKDGKQKLETDLRMFCQQVVDTVLTQR</sequence>
<reference evidence="1 2" key="1">
    <citation type="submission" date="2024-01" db="EMBL/GenBank/DDBJ databases">
        <title>Comparative genomics of Cryptococcus and Kwoniella reveals pathogenesis evolution and contrasting modes of karyotype evolution via chromosome fusion or intercentromeric recombination.</title>
        <authorList>
            <person name="Coelho M.A."/>
            <person name="David-Palma M."/>
            <person name="Shea T."/>
            <person name="Bowers K."/>
            <person name="McGinley-Smith S."/>
            <person name="Mohammad A.W."/>
            <person name="Gnirke A."/>
            <person name="Yurkov A.M."/>
            <person name="Nowrousian M."/>
            <person name="Sun S."/>
            <person name="Cuomo C.A."/>
            <person name="Heitman J."/>
        </authorList>
    </citation>
    <scope>NUCLEOTIDE SEQUENCE [LARGE SCALE GENOMIC DNA]</scope>
    <source>
        <strain evidence="1 2">CBS 6074</strain>
    </source>
</reference>
<dbReference type="EMBL" id="CP144108">
    <property type="protein sequence ID" value="WWC92795.1"/>
    <property type="molecule type" value="Genomic_DNA"/>
</dbReference>
<evidence type="ECO:0000313" key="2">
    <source>
        <dbReference type="Proteomes" id="UP001355207"/>
    </source>
</evidence>
<dbReference type="Gene3D" id="1.25.10.10">
    <property type="entry name" value="Leucine-rich Repeat Variant"/>
    <property type="match status" value="1"/>
</dbReference>
<dbReference type="AlphaFoldDB" id="A0AAX4K7K3"/>
<dbReference type="Proteomes" id="UP001355207">
    <property type="component" value="Chromosome 11"/>
</dbReference>